<name>A0A934KCK9_9BACT</name>
<organism evidence="1 2">
    <name type="scientific">Candidatus Dormiibacter inghamiae</name>
    <dbReference type="NCBI Taxonomy" id="3127013"/>
    <lineage>
        <taxon>Bacteria</taxon>
        <taxon>Bacillati</taxon>
        <taxon>Candidatus Dormiibacterota</taxon>
        <taxon>Candidatus Dormibacteria</taxon>
        <taxon>Candidatus Dormibacterales</taxon>
        <taxon>Candidatus Dormibacteraceae</taxon>
        <taxon>Candidatus Dormiibacter</taxon>
    </lineage>
</organism>
<dbReference type="EMBL" id="JAEKNQ010000019">
    <property type="protein sequence ID" value="MBJ7602320.1"/>
    <property type="molecule type" value="Genomic_DNA"/>
</dbReference>
<accession>A0A934KCK9</accession>
<evidence type="ECO:0000313" key="2">
    <source>
        <dbReference type="Proteomes" id="UP000620075"/>
    </source>
</evidence>
<proteinExistence type="predicted"/>
<evidence type="ECO:0008006" key="3">
    <source>
        <dbReference type="Google" id="ProtNLM"/>
    </source>
</evidence>
<comment type="caution">
    <text evidence="1">The sequence shown here is derived from an EMBL/GenBank/DDBJ whole genome shotgun (WGS) entry which is preliminary data.</text>
</comment>
<dbReference type="RefSeq" id="WP_338177080.1">
    <property type="nucleotide sequence ID" value="NZ_JAEKNQ010000019.1"/>
</dbReference>
<evidence type="ECO:0000313" key="1">
    <source>
        <dbReference type="EMBL" id="MBJ7602320.1"/>
    </source>
</evidence>
<dbReference type="AlphaFoldDB" id="A0A934KCK9"/>
<sequence>MWSTRTPAAKPYQVERRANDHKRHGVTSLFAALDVATGYIIGAGHPQHRHWFIQLALVGAK</sequence>
<reference evidence="1 2" key="1">
    <citation type="submission" date="2020-10" db="EMBL/GenBank/DDBJ databases">
        <title>Ca. Dormibacterota MAGs.</title>
        <authorList>
            <person name="Montgomery K."/>
        </authorList>
    </citation>
    <scope>NUCLEOTIDE SEQUENCE [LARGE SCALE GENOMIC DNA]</scope>
    <source>
        <strain evidence="1">SC8811_S16_3</strain>
    </source>
</reference>
<protein>
    <recommendedName>
        <fullName evidence="3">Transposase</fullName>
    </recommendedName>
</protein>
<gene>
    <name evidence="1" type="ORF">JF888_03880</name>
</gene>
<dbReference type="Proteomes" id="UP000620075">
    <property type="component" value="Unassembled WGS sequence"/>
</dbReference>